<dbReference type="AlphaFoldDB" id="A0A9W4H400"/>
<gene>
    <name evidence="2" type="ORF">SBRY_50147</name>
</gene>
<reference evidence="2" key="1">
    <citation type="submission" date="2021-06" db="EMBL/GenBank/DDBJ databases">
        <authorList>
            <person name="Arsene-Ploetze F."/>
        </authorList>
    </citation>
    <scope>NUCLEOTIDE SEQUENCE</scope>
    <source>
        <strain evidence="2">SBRY1</strain>
    </source>
</reference>
<evidence type="ECO:0000313" key="3">
    <source>
        <dbReference type="Proteomes" id="UP001153328"/>
    </source>
</evidence>
<dbReference type="Proteomes" id="UP001153328">
    <property type="component" value="Unassembled WGS sequence"/>
</dbReference>
<protein>
    <submittedName>
        <fullName evidence="2">Uncharacterized protein</fullName>
    </submittedName>
</protein>
<proteinExistence type="predicted"/>
<accession>A0A9W4H400</accession>
<sequence length="424" mass="46515">MWNSSAISAGASRRTRSTPPLSAGCAANSLNTCCTARPNRCDGPPPAGTPDPSLVPFLRDHRKDRVHARTDSPIRTHLAAVACAVRRVFLGGRPGGESARAPIRRRHHRCHAHRGRRLRDVLRPLPRTARGGARTQAAGLNGGQRLAAGEAKSAMGLRRGSSADPWIGMGVQAEHAECVPPARLDRGQWVPSGSRDVPAPLRATADPPRTQLTSPDPRSSDFAIALLRRAELRCPTVVTQLRPLNSGLVREKSRQARVVRAFHRHDDLLAGGVAEKADKFLDTGEPGRICHIGRVEGEFDLVRIEEITAERDIVHTDGQRRRFVRIRTETVKDLICFGNDFKRIDLCQCPCKMSLPSRSAQCAQGALPVRRIHIEHQHIAQRAVDDEIFFSVVQCPIAGHHRNPSNVEALPTWAPGRPVGQGRR</sequence>
<comment type="caution">
    <text evidence="2">The sequence shown here is derived from an EMBL/GenBank/DDBJ whole genome shotgun (WGS) entry which is preliminary data.</text>
</comment>
<dbReference type="EMBL" id="CAJVAX010000019">
    <property type="protein sequence ID" value="CAG7649638.1"/>
    <property type="molecule type" value="Genomic_DNA"/>
</dbReference>
<organism evidence="2 3">
    <name type="scientific">Actinacidiphila bryophytorum</name>
    <dbReference type="NCBI Taxonomy" id="1436133"/>
    <lineage>
        <taxon>Bacteria</taxon>
        <taxon>Bacillati</taxon>
        <taxon>Actinomycetota</taxon>
        <taxon>Actinomycetes</taxon>
        <taxon>Kitasatosporales</taxon>
        <taxon>Streptomycetaceae</taxon>
        <taxon>Actinacidiphila</taxon>
    </lineage>
</organism>
<feature type="region of interest" description="Disordered" evidence="1">
    <location>
        <begin position="1"/>
        <end position="22"/>
    </location>
</feature>
<evidence type="ECO:0000313" key="2">
    <source>
        <dbReference type="EMBL" id="CAG7649638.1"/>
    </source>
</evidence>
<keyword evidence="3" id="KW-1185">Reference proteome</keyword>
<feature type="region of interest" description="Disordered" evidence="1">
    <location>
        <begin position="182"/>
        <end position="218"/>
    </location>
</feature>
<evidence type="ECO:0000256" key="1">
    <source>
        <dbReference type="SAM" id="MobiDB-lite"/>
    </source>
</evidence>
<name>A0A9W4H400_9ACTN</name>